<dbReference type="Proteomes" id="UP000466966">
    <property type="component" value="Unassembled WGS sequence"/>
</dbReference>
<protein>
    <recommendedName>
        <fullName evidence="2">DUF6644 domain-containing protein</fullName>
    </recommendedName>
</protein>
<dbReference type="InterPro" id="IPR046586">
    <property type="entry name" value="DUF6644"/>
</dbReference>
<keyword evidence="1" id="KW-1133">Transmembrane helix</keyword>
<gene>
    <name evidence="3" type="ORF">GRI99_17745</name>
</gene>
<keyword evidence="4" id="KW-1185">Reference proteome</keyword>
<evidence type="ECO:0000256" key="1">
    <source>
        <dbReference type="SAM" id="Phobius"/>
    </source>
</evidence>
<organism evidence="3 4">
    <name type="scientific">Alteraurantiacibacter buctensis</name>
    <dbReference type="NCBI Taxonomy" id="1503981"/>
    <lineage>
        <taxon>Bacteria</taxon>
        <taxon>Pseudomonadati</taxon>
        <taxon>Pseudomonadota</taxon>
        <taxon>Alphaproteobacteria</taxon>
        <taxon>Sphingomonadales</taxon>
        <taxon>Erythrobacteraceae</taxon>
        <taxon>Alteraurantiacibacter</taxon>
    </lineage>
</organism>
<dbReference type="OrthoDB" id="118399at2"/>
<name>A0A844Z457_9SPHN</name>
<comment type="caution">
    <text evidence="3">The sequence shown here is derived from an EMBL/GenBank/DDBJ whole genome shotgun (WGS) entry which is preliminary data.</text>
</comment>
<keyword evidence="1" id="KW-0812">Transmembrane</keyword>
<keyword evidence="1" id="KW-0472">Membrane</keyword>
<sequence length="180" mass="19734">MSAYPVDRVLDPVKIVDWAIDTGLYDIAYSAWGWPLAEIVHFTGLTLLFGSVGFFDLRLLGLFRGIPFAAMHRLVPFGVMGFVLSLASGTLFVASAPDQYLYNPAFQIKMVLLALAGVNMAAFYLLAARRLRGLGPDDAAPWQARVFALVSLVCWTGVIAAGRVITAFRPPAWFWCAWCG</sequence>
<dbReference type="AlphaFoldDB" id="A0A844Z457"/>
<evidence type="ECO:0000313" key="3">
    <source>
        <dbReference type="EMBL" id="MXO73464.1"/>
    </source>
</evidence>
<feature type="domain" description="DUF6644" evidence="2">
    <location>
        <begin position="37"/>
        <end position="165"/>
    </location>
</feature>
<feature type="transmembrane region" description="Helical" evidence="1">
    <location>
        <begin position="39"/>
        <end position="62"/>
    </location>
</feature>
<dbReference type="Pfam" id="PF20349">
    <property type="entry name" value="DUF6644"/>
    <property type="match status" value="1"/>
</dbReference>
<accession>A0A844Z457</accession>
<feature type="transmembrane region" description="Helical" evidence="1">
    <location>
        <begin position="106"/>
        <end position="126"/>
    </location>
</feature>
<proteinExistence type="predicted"/>
<reference evidence="3 4" key="1">
    <citation type="submission" date="2019-12" db="EMBL/GenBank/DDBJ databases">
        <title>Genomic-based taxomic classification of the family Erythrobacteraceae.</title>
        <authorList>
            <person name="Xu L."/>
        </authorList>
    </citation>
    <scope>NUCLEOTIDE SEQUENCE [LARGE SCALE GENOMIC DNA]</scope>
    <source>
        <strain evidence="3 4">M0322</strain>
    </source>
</reference>
<feature type="transmembrane region" description="Helical" evidence="1">
    <location>
        <begin position="74"/>
        <end position="94"/>
    </location>
</feature>
<evidence type="ECO:0000259" key="2">
    <source>
        <dbReference type="Pfam" id="PF20349"/>
    </source>
</evidence>
<dbReference type="EMBL" id="WTYV01000010">
    <property type="protein sequence ID" value="MXO73464.1"/>
    <property type="molecule type" value="Genomic_DNA"/>
</dbReference>
<dbReference type="RefSeq" id="WP_160773395.1">
    <property type="nucleotide sequence ID" value="NZ_WTYV01000010.1"/>
</dbReference>
<evidence type="ECO:0000313" key="4">
    <source>
        <dbReference type="Proteomes" id="UP000466966"/>
    </source>
</evidence>
<feature type="transmembrane region" description="Helical" evidence="1">
    <location>
        <begin position="146"/>
        <end position="165"/>
    </location>
</feature>